<feature type="domain" description="BFN" evidence="2">
    <location>
        <begin position="24"/>
        <end position="156"/>
    </location>
</feature>
<feature type="domain" description="UVR" evidence="1">
    <location>
        <begin position="185"/>
        <end position="218"/>
    </location>
</feature>
<sequence length="218" mass="24320">MKFPPRSNSPTVYHSCAFSFNVKKIKLEILGLSPSQSQAGSFALVLGEELGNRRLPIIIGVFEAQAIAVQIENIVPNRPMTHDLFKSFADGMNYTLKEIVISDLKEGIFYAKIICTDSLREVEIDARPSDAIAIGLRFDIPIFTYEAILSEAGIVSSSLTDEEDEDEDAIKETIKATGSKDVIRDLSLDELQRMLDEALSKEDYEKAAKIRDEMGRRN</sequence>
<gene>
    <name evidence="3" type="ORF">DYBT9623_02054</name>
</gene>
<dbReference type="Proteomes" id="UP000679725">
    <property type="component" value="Unassembled WGS sequence"/>
</dbReference>
<dbReference type="InterPro" id="IPR001943">
    <property type="entry name" value="UVR_dom"/>
</dbReference>
<dbReference type="Pfam" id="PF02151">
    <property type="entry name" value="UVR"/>
    <property type="match status" value="1"/>
</dbReference>
<evidence type="ECO:0000259" key="1">
    <source>
        <dbReference type="PROSITE" id="PS50151"/>
    </source>
</evidence>
<evidence type="ECO:0000313" key="4">
    <source>
        <dbReference type="Proteomes" id="UP000679725"/>
    </source>
</evidence>
<reference evidence="3 4" key="1">
    <citation type="submission" date="2021-04" db="EMBL/GenBank/DDBJ databases">
        <authorList>
            <person name="Rodrigo-Torres L."/>
            <person name="Arahal R. D."/>
            <person name="Lucena T."/>
        </authorList>
    </citation>
    <scope>NUCLEOTIDE SEQUENCE [LARGE SCALE GENOMIC DNA]</scope>
    <source>
        <strain evidence="3 4">CECT 9623</strain>
    </source>
</reference>
<comment type="caution">
    <text evidence="3">The sequence shown here is derived from an EMBL/GenBank/DDBJ whole genome shotgun (WGS) entry which is preliminary data.</text>
</comment>
<proteinExistence type="predicted"/>
<dbReference type="PANTHER" id="PTHR15160">
    <property type="entry name" value="VON HIPPEL-LINDAU PROTEIN"/>
    <property type="match status" value="1"/>
</dbReference>
<dbReference type="PROSITE" id="PS50151">
    <property type="entry name" value="UVR"/>
    <property type="match status" value="1"/>
</dbReference>
<dbReference type="InterPro" id="IPR036104">
    <property type="entry name" value="BFN_sf"/>
</dbReference>
<evidence type="ECO:0000313" key="3">
    <source>
        <dbReference type="EMBL" id="CAG5069318.1"/>
    </source>
</evidence>
<dbReference type="InterPro" id="IPR003729">
    <property type="entry name" value="Bi_nuclease_dom"/>
</dbReference>
<dbReference type="EMBL" id="CAJRAU010000002">
    <property type="protein sequence ID" value="CAG5069318.1"/>
    <property type="molecule type" value="Genomic_DNA"/>
</dbReference>
<dbReference type="Gene3D" id="3.10.690.10">
    <property type="entry name" value="Bifunctional nuclease domain"/>
    <property type="match status" value="1"/>
</dbReference>
<dbReference type="PANTHER" id="PTHR15160:SF1">
    <property type="entry name" value="VON HIPPEL-LINDAU DISEASE TUMOR SUPPRESSOR"/>
    <property type="match status" value="1"/>
</dbReference>
<keyword evidence="4" id="KW-1185">Reference proteome</keyword>
<evidence type="ECO:0000259" key="2">
    <source>
        <dbReference type="PROSITE" id="PS51658"/>
    </source>
</evidence>
<evidence type="ECO:0008006" key="5">
    <source>
        <dbReference type="Google" id="ProtNLM"/>
    </source>
</evidence>
<dbReference type="PROSITE" id="PS51658">
    <property type="entry name" value="BFN"/>
    <property type="match status" value="1"/>
</dbReference>
<name>A0ABN7RCV9_9BACT</name>
<dbReference type="SUPFAM" id="SSF103256">
    <property type="entry name" value="Hypothetical protein TM0160"/>
    <property type="match status" value="1"/>
</dbReference>
<accession>A0ABN7RCV9</accession>
<organism evidence="3 4">
    <name type="scientific">Dyadobacter linearis</name>
    <dbReference type="NCBI Taxonomy" id="2823330"/>
    <lineage>
        <taxon>Bacteria</taxon>
        <taxon>Pseudomonadati</taxon>
        <taxon>Bacteroidota</taxon>
        <taxon>Cytophagia</taxon>
        <taxon>Cytophagales</taxon>
        <taxon>Spirosomataceae</taxon>
        <taxon>Dyadobacter</taxon>
    </lineage>
</organism>
<dbReference type="Pfam" id="PF02577">
    <property type="entry name" value="BFN_dom"/>
    <property type="match status" value="1"/>
</dbReference>
<protein>
    <recommendedName>
        <fullName evidence="5">BFN domain-containing protein</fullName>
    </recommendedName>
</protein>